<feature type="transmembrane region" description="Helical" evidence="6">
    <location>
        <begin position="205"/>
        <end position="224"/>
    </location>
</feature>
<dbReference type="PANTHER" id="PTHR43547">
    <property type="entry name" value="TWO-COMPONENT HISTIDINE KINASE"/>
    <property type="match status" value="1"/>
</dbReference>
<protein>
    <recommendedName>
        <fullName evidence="2">histidine kinase</fullName>
        <ecNumber evidence="2">2.7.13.3</ecNumber>
    </recommendedName>
</protein>
<evidence type="ECO:0000256" key="4">
    <source>
        <dbReference type="ARBA" id="ARBA00022679"/>
    </source>
</evidence>
<keyword evidence="6" id="KW-1133">Transmembrane helix</keyword>
<dbReference type="Gene3D" id="1.10.287.130">
    <property type="match status" value="1"/>
</dbReference>
<evidence type="ECO:0000256" key="1">
    <source>
        <dbReference type="ARBA" id="ARBA00000085"/>
    </source>
</evidence>
<dbReference type="Gene3D" id="3.30.565.10">
    <property type="entry name" value="Histidine kinase-like ATPase, C-terminal domain"/>
    <property type="match status" value="1"/>
</dbReference>
<keyword evidence="4" id="KW-0808">Transferase</keyword>
<accession>A0A1G2P5T4</accession>
<feature type="transmembrane region" description="Helical" evidence="6">
    <location>
        <begin position="39"/>
        <end position="57"/>
    </location>
</feature>
<comment type="caution">
    <text evidence="8">The sequence shown here is derived from an EMBL/GenBank/DDBJ whole genome shotgun (WGS) entry which is preliminary data.</text>
</comment>
<dbReference type="PRINTS" id="PR00344">
    <property type="entry name" value="BCTRLSENSOR"/>
</dbReference>
<dbReference type="InterPro" id="IPR036097">
    <property type="entry name" value="HisK_dim/P_sf"/>
</dbReference>
<reference evidence="8 9" key="1">
    <citation type="journal article" date="2016" name="Nat. Commun.">
        <title>Thousands of microbial genomes shed light on interconnected biogeochemical processes in an aquifer system.</title>
        <authorList>
            <person name="Anantharaman K."/>
            <person name="Brown C.T."/>
            <person name="Hug L.A."/>
            <person name="Sharon I."/>
            <person name="Castelle C.J."/>
            <person name="Probst A.J."/>
            <person name="Thomas B.C."/>
            <person name="Singh A."/>
            <person name="Wilkins M.J."/>
            <person name="Karaoz U."/>
            <person name="Brodie E.L."/>
            <person name="Williams K.H."/>
            <person name="Hubbard S.S."/>
            <person name="Banfield J.F."/>
        </authorList>
    </citation>
    <scope>NUCLEOTIDE SEQUENCE [LARGE SCALE GENOMIC DNA]</scope>
</reference>
<evidence type="ECO:0000256" key="2">
    <source>
        <dbReference type="ARBA" id="ARBA00012438"/>
    </source>
</evidence>
<dbReference type="AlphaFoldDB" id="A0A1G2P5T4"/>
<dbReference type="InterPro" id="IPR003594">
    <property type="entry name" value="HATPase_dom"/>
</dbReference>
<dbReference type="PROSITE" id="PS50109">
    <property type="entry name" value="HIS_KIN"/>
    <property type="match status" value="1"/>
</dbReference>
<dbReference type="SMART" id="SM00387">
    <property type="entry name" value="HATPase_c"/>
    <property type="match status" value="1"/>
</dbReference>
<feature type="transmembrane region" description="Helical" evidence="6">
    <location>
        <begin position="98"/>
        <end position="117"/>
    </location>
</feature>
<sequence length="522" mass="59499">MNLSLLIHNIGSVLSAIVSLGLALFTYFGHPRKVANTTLALTMLSVSVFYISHVIGVNLTDPLSSRAALMFNVSIIFIVMFNVHCVLSVIGKAREKRYLIAFFYASGIFLTLFYLLQPDAFLAPSTPKLYFPNYYEAGAYHWAMRVIFNFIIPVYFLLAMFRAYQQGDPVMRNRLKYFFLALTLGYSIGFIPVLLVFNIPVDPNWGLFFVFFYAVPFVYGVLFYQLLDIRILAKRAFLYALTVVAMSLSIIFISFSNNFIAARYPAFPLWLIPSLASLIAVGIGVFVWRKIRETDLLKYEFVTIITHKFRTPLTHIKWTTEELMKIKLPTEQRKQIEDIKISNNRLVELTNLLTTLSDSGKENYMYRREAVKLETFIRPIIMPYLKWFSEKGVRIVFQMTNNLPEVFLDSVKIRFVLRTILENALAYTATGGVVTVSVNTNGNEAIIRVKDTGIGISHEDQTRIFSKFFRSTAAKRVDTEGVGVGLFMAKIIVERHGGKIQVFSEGEGKGSKFTITLPLDQR</sequence>
<feature type="transmembrane region" description="Helical" evidence="6">
    <location>
        <begin position="178"/>
        <end position="199"/>
    </location>
</feature>
<dbReference type="InterPro" id="IPR005467">
    <property type="entry name" value="His_kinase_dom"/>
</dbReference>
<dbReference type="InterPro" id="IPR036890">
    <property type="entry name" value="HATPase_C_sf"/>
</dbReference>
<feature type="transmembrane region" description="Helical" evidence="6">
    <location>
        <begin position="137"/>
        <end position="158"/>
    </location>
</feature>
<keyword evidence="3" id="KW-0597">Phosphoprotein</keyword>
<evidence type="ECO:0000259" key="7">
    <source>
        <dbReference type="PROSITE" id="PS50109"/>
    </source>
</evidence>
<dbReference type="SMART" id="SM00388">
    <property type="entry name" value="HisKA"/>
    <property type="match status" value="1"/>
</dbReference>
<evidence type="ECO:0000256" key="3">
    <source>
        <dbReference type="ARBA" id="ARBA00022553"/>
    </source>
</evidence>
<feature type="transmembrane region" description="Helical" evidence="6">
    <location>
        <begin position="267"/>
        <end position="288"/>
    </location>
</feature>
<name>A0A1G2P5T4_9BACT</name>
<organism evidence="8 9">
    <name type="scientific">Candidatus Taylorbacteria bacterium RIFCSPLOWO2_12_FULL_44_15c</name>
    <dbReference type="NCBI Taxonomy" id="1802333"/>
    <lineage>
        <taxon>Bacteria</taxon>
        <taxon>Candidatus Tayloriibacteriota</taxon>
    </lineage>
</organism>
<dbReference type="PANTHER" id="PTHR43547:SF2">
    <property type="entry name" value="HYBRID SIGNAL TRANSDUCTION HISTIDINE KINASE C"/>
    <property type="match status" value="1"/>
</dbReference>
<evidence type="ECO:0000256" key="6">
    <source>
        <dbReference type="SAM" id="Phobius"/>
    </source>
</evidence>
<feature type="transmembrane region" description="Helical" evidence="6">
    <location>
        <begin position="69"/>
        <end position="91"/>
    </location>
</feature>
<dbReference type="Proteomes" id="UP000176355">
    <property type="component" value="Unassembled WGS sequence"/>
</dbReference>
<dbReference type="SUPFAM" id="SSF55874">
    <property type="entry name" value="ATPase domain of HSP90 chaperone/DNA topoisomerase II/histidine kinase"/>
    <property type="match status" value="1"/>
</dbReference>
<dbReference type="CDD" id="cd00082">
    <property type="entry name" value="HisKA"/>
    <property type="match status" value="1"/>
</dbReference>
<dbReference type="FunFam" id="3.30.565.10:FF:000006">
    <property type="entry name" value="Sensor histidine kinase WalK"/>
    <property type="match status" value="1"/>
</dbReference>
<dbReference type="SUPFAM" id="SSF47384">
    <property type="entry name" value="Homodimeric domain of signal transducing histidine kinase"/>
    <property type="match status" value="1"/>
</dbReference>
<comment type="catalytic activity">
    <reaction evidence="1">
        <text>ATP + protein L-histidine = ADP + protein N-phospho-L-histidine.</text>
        <dbReference type="EC" id="2.7.13.3"/>
    </reaction>
</comment>
<gene>
    <name evidence="8" type="ORF">A3G03_02480</name>
</gene>
<dbReference type="InterPro" id="IPR004358">
    <property type="entry name" value="Sig_transdc_His_kin-like_C"/>
</dbReference>
<keyword evidence="6" id="KW-0812">Transmembrane</keyword>
<feature type="transmembrane region" description="Helical" evidence="6">
    <location>
        <begin position="236"/>
        <end position="255"/>
    </location>
</feature>
<keyword evidence="5" id="KW-0418">Kinase</keyword>
<dbReference type="InterPro" id="IPR003661">
    <property type="entry name" value="HisK_dim/P_dom"/>
</dbReference>
<dbReference type="STRING" id="1802333.A3G03_02480"/>
<evidence type="ECO:0000313" key="8">
    <source>
        <dbReference type="EMBL" id="OHA43694.1"/>
    </source>
</evidence>
<keyword evidence="6" id="KW-0472">Membrane</keyword>
<dbReference type="EC" id="2.7.13.3" evidence="2"/>
<dbReference type="Pfam" id="PF00512">
    <property type="entry name" value="HisKA"/>
    <property type="match status" value="1"/>
</dbReference>
<dbReference type="EMBL" id="MHSL01000019">
    <property type="protein sequence ID" value="OHA43694.1"/>
    <property type="molecule type" value="Genomic_DNA"/>
</dbReference>
<dbReference type="Pfam" id="PF02518">
    <property type="entry name" value="HATPase_c"/>
    <property type="match status" value="1"/>
</dbReference>
<proteinExistence type="predicted"/>
<evidence type="ECO:0000313" key="9">
    <source>
        <dbReference type="Proteomes" id="UP000176355"/>
    </source>
</evidence>
<feature type="domain" description="Histidine kinase" evidence="7">
    <location>
        <begin position="304"/>
        <end position="521"/>
    </location>
</feature>
<dbReference type="GO" id="GO:0000155">
    <property type="term" value="F:phosphorelay sensor kinase activity"/>
    <property type="evidence" value="ECO:0007669"/>
    <property type="project" value="InterPro"/>
</dbReference>
<evidence type="ECO:0000256" key="5">
    <source>
        <dbReference type="ARBA" id="ARBA00022777"/>
    </source>
</evidence>
<feature type="transmembrane region" description="Helical" evidence="6">
    <location>
        <begin position="6"/>
        <end position="27"/>
    </location>
</feature>